<dbReference type="GO" id="GO:0005886">
    <property type="term" value="C:plasma membrane"/>
    <property type="evidence" value="ECO:0007669"/>
    <property type="project" value="UniProtKB-SubCell"/>
</dbReference>
<evidence type="ECO:0000256" key="4">
    <source>
        <dbReference type="ARBA" id="ARBA00022692"/>
    </source>
</evidence>
<evidence type="ECO:0000256" key="6">
    <source>
        <dbReference type="ARBA" id="ARBA00023065"/>
    </source>
</evidence>
<feature type="transmembrane region" description="Helical" evidence="8">
    <location>
        <begin position="151"/>
        <end position="171"/>
    </location>
</feature>
<name>A0A6J4RA27_9ACTN</name>
<dbReference type="PANTHER" id="PTHR32024">
    <property type="entry name" value="TRK SYSTEM POTASSIUM UPTAKE PROTEIN TRKG-RELATED"/>
    <property type="match status" value="1"/>
</dbReference>
<feature type="transmembrane region" description="Helical" evidence="8">
    <location>
        <begin position="223"/>
        <end position="242"/>
    </location>
</feature>
<feature type="transmembrane region" description="Helical" evidence="8">
    <location>
        <begin position="291"/>
        <end position="319"/>
    </location>
</feature>
<keyword evidence="6" id="KW-0406">Ion transport</keyword>
<reference evidence="9" key="1">
    <citation type="submission" date="2020-02" db="EMBL/GenBank/DDBJ databases">
        <authorList>
            <person name="Meier V. D."/>
        </authorList>
    </citation>
    <scope>NUCLEOTIDE SEQUENCE</scope>
    <source>
        <strain evidence="9">AVDCRST_MAG25</strain>
    </source>
</reference>
<feature type="transmembrane region" description="Helical" evidence="8">
    <location>
        <begin position="40"/>
        <end position="62"/>
    </location>
</feature>
<evidence type="ECO:0000313" key="9">
    <source>
        <dbReference type="EMBL" id="CAA9461826.1"/>
    </source>
</evidence>
<feature type="transmembrane region" description="Helical" evidence="8">
    <location>
        <begin position="340"/>
        <end position="365"/>
    </location>
</feature>
<evidence type="ECO:0000256" key="8">
    <source>
        <dbReference type="SAM" id="Phobius"/>
    </source>
</evidence>
<feature type="transmembrane region" description="Helical" evidence="8">
    <location>
        <begin position="69"/>
        <end position="92"/>
    </location>
</feature>
<dbReference type="EMBL" id="CADCVI010000061">
    <property type="protein sequence ID" value="CAA9461826.1"/>
    <property type="molecule type" value="Genomic_DNA"/>
</dbReference>
<evidence type="ECO:0000256" key="3">
    <source>
        <dbReference type="ARBA" id="ARBA00022475"/>
    </source>
</evidence>
<evidence type="ECO:0000256" key="2">
    <source>
        <dbReference type="ARBA" id="ARBA00022448"/>
    </source>
</evidence>
<feature type="transmembrane region" description="Helical" evidence="8">
    <location>
        <begin position="191"/>
        <end position="211"/>
    </location>
</feature>
<protein>
    <submittedName>
        <fullName evidence="9">KtrAB potassium uptake system, integral membrane component KtrB</fullName>
    </submittedName>
</protein>
<dbReference type="PANTHER" id="PTHR32024:SF1">
    <property type="entry name" value="KTR SYSTEM POTASSIUM UPTAKE PROTEIN B"/>
    <property type="match status" value="1"/>
</dbReference>
<accession>A0A6J4RA27</accession>
<keyword evidence="7 8" id="KW-0472">Membrane</keyword>
<keyword evidence="3" id="KW-1003">Cell membrane</keyword>
<gene>
    <name evidence="9" type="ORF">AVDCRST_MAG25-972</name>
</gene>
<dbReference type="AlphaFoldDB" id="A0A6J4RA27"/>
<feature type="transmembrane region" description="Helical" evidence="8">
    <location>
        <begin position="400"/>
        <end position="420"/>
    </location>
</feature>
<organism evidence="9">
    <name type="scientific">uncultured Rubrobacteraceae bacterium</name>
    <dbReference type="NCBI Taxonomy" id="349277"/>
    <lineage>
        <taxon>Bacteria</taxon>
        <taxon>Bacillati</taxon>
        <taxon>Actinomycetota</taxon>
        <taxon>Rubrobacteria</taxon>
        <taxon>Rubrobacterales</taxon>
        <taxon>Rubrobacteraceae</taxon>
        <taxon>environmental samples</taxon>
    </lineage>
</organism>
<dbReference type="GO" id="GO:0030001">
    <property type="term" value="P:metal ion transport"/>
    <property type="evidence" value="ECO:0007669"/>
    <property type="project" value="UniProtKB-ARBA"/>
</dbReference>
<keyword evidence="4 8" id="KW-0812">Transmembrane</keyword>
<evidence type="ECO:0000256" key="1">
    <source>
        <dbReference type="ARBA" id="ARBA00004651"/>
    </source>
</evidence>
<feature type="transmembrane region" description="Helical" evidence="8">
    <location>
        <begin position="120"/>
        <end position="139"/>
    </location>
</feature>
<keyword evidence="5 8" id="KW-1133">Transmembrane helix</keyword>
<dbReference type="InterPro" id="IPR003445">
    <property type="entry name" value="Cat_transpt"/>
</dbReference>
<proteinExistence type="predicted"/>
<comment type="subcellular location">
    <subcellularLocation>
        <location evidence="1">Cell membrane</location>
        <topology evidence="1">Multi-pass membrane protein</topology>
    </subcellularLocation>
</comment>
<dbReference type="Pfam" id="PF02386">
    <property type="entry name" value="TrkH"/>
    <property type="match status" value="1"/>
</dbReference>
<evidence type="ECO:0000256" key="7">
    <source>
        <dbReference type="ARBA" id="ARBA00023136"/>
    </source>
</evidence>
<sequence length="439" mass="46405">MLPRLSAPRLIVLGFTGFILLGAILLKLPASSQGLSWPDAFFVSVSAVCVTGLSPVDTAAAFTPLGQAILAILVQIGGLGIMTATTVGAILIGRRLGFSDLLTVRAELGSMDAPRNVLRLLGQIAAITVAIELIGVVVLTIRFAVEDNIGLVQALGYGTFHAITAFCNAGFSNLENGLYPYAGDWALNLTMVYLIIAGGLGFPVLVNLYYYRRLRRLTLNSKLVLVVTAILFVIGVLSFAVLEWTNPETLAGENTSTALVKSLFQGVTPRTAGFQTVDYVDLRDSTLSVQIGLMFFGAAPISTGGGIKVTTLALMFLLVRAQFRGQDQVTAFGKRIPGTLIGQALALISVVAVLLPGAAVALMFFENLGALPALFEVVSAFGTVGLSLNVTPELGGFGKVLIALMMFLGRVGPLTLLLALRARAKPRRYNYPEEDVALG</sequence>
<feature type="transmembrane region" description="Helical" evidence="8">
    <location>
        <begin position="7"/>
        <end position="28"/>
    </location>
</feature>
<evidence type="ECO:0000256" key="5">
    <source>
        <dbReference type="ARBA" id="ARBA00022989"/>
    </source>
</evidence>
<dbReference type="GO" id="GO:0008324">
    <property type="term" value="F:monoatomic cation transmembrane transporter activity"/>
    <property type="evidence" value="ECO:0007669"/>
    <property type="project" value="InterPro"/>
</dbReference>
<keyword evidence="2" id="KW-0813">Transport</keyword>